<dbReference type="Proteomes" id="UP001204833">
    <property type="component" value="Unassembled WGS sequence"/>
</dbReference>
<protein>
    <recommendedName>
        <fullName evidence="4">Protein DML1</fullName>
    </recommendedName>
    <alternativeName>
        <fullName evidence="5">Protein dml1</fullName>
    </alternativeName>
</protein>
<organism evidence="9 10">
    <name type="scientific">Candida theae</name>
    <dbReference type="NCBI Taxonomy" id="1198502"/>
    <lineage>
        <taxon>Eukaryota</taxon>
        <taxon>Fungi</taxon>
        <taxon>Dikarya</taxon>
        <taxon>Ascomycota</taxon>
        <taxon>Saccharomycotina</taxon>
        <taxon>Pichiomycetes</taxon>
        <taxon>Debaryomycetaceae</taxon>
        <taxon>Candida/Lodderomyces clade</taxon>
        <taxon>Candida</taxon>
    </lineage>
</organism>
<dbReference type="AlphaFoldDB" id="A0AAD5BJP3"/>
<sequence>MSEIINISYGQFSNCTTTHLYNFQESQVPYTKDAKLNHQLSTFLYRSATSTNGSSTANYYPRALLFDLRGGLGAFNKYEYAEEVPHLNMPVVNQQPQVGTQLQKNDYQKSLDQGKTDGSLLNTGNTKYWTDFNKLIYNPRSILTLPSYQHKYNDFGSNYNLPAQKFHTFSTGQHEFKSVESESLENFRYWLEKCDNLQGLQVGTTIDDSWSGFTTSMIELVQDEFFNNKENVWIYGQFNHALHRKGDKLSIIDKVSQIKSFVELYKSSSLFIPLSPDYNSSVINGLDTNSIWHTSSIPALFINSIWGINNQYLNQVNMLHMQENLLRGDEAKKIVNEVKLVGEGDATAGMNGLMMDIDLTKVRDLSTLTQHIPPQEMNLGVSKSCANARYINRNYIMNDKKESEAMGLSSSNDEDTPTNIYTNPYMSQFAKIDTFPNILTNKSSKFHIEFNIHNGIKEYLKTRKIIIQNLRLNLDDVIGDKAELVEDISNIISSYSSGFESDDDDYYD</sequence>
<dbReference type="GO" id="GO:0007005">
    <property type="term" value="P:mitochondrion organization"/>
    <property type="evidence" value="ECO:0007669"/>
    <property type="project" value="InterPro"/>
</dbReference>
<dbReference type="PANTHER" id="PTHR13391">
    <property type="entry name" value="MITOCHONDRIAL DISTRIBUTION REGULATOR MISATO"/>
    <property type="match status" value="1"/>
</dbReference>
<accession>A0AAD5BJP3</accession>
<evidence type="ECO:0000256" key="2">
    <source>
        <dbReference type="ARBA" id="ARBA00004173"/>
    </source>
</evidence>
<dbReference type="EMBL" id="JAIHNG010000001">
    <property type="protein sequence ID" value="KAI5968903.1"/>
    <property type="molecule type" value="Genomic_DNA"/>
</dbReference>
<dbReference type="PANTHER" id="PTHR13391:SF0">
    <property type="entry name" value="PROTEIN MISATO HOMOLOG 1"/>
    <property type="match status" value="1"/>
</dbReference>
<evidence type="ECO:0000256" key="1">
    <source>
        <dbReference type="ARBA" id="ARBA00003757"/>
    </source>
</evidence>
<dbReference type="Gene3D" id="3.40.50.1440">
    <property type="entry name" value="Tubulin/FtsZ, GTPase domain"/>
    <property type="match status" value="1"/>
</dbReference>
<keyword evidence="6" id="KW-0496">Mitochondrion</keyword>
<dbReference type="InterPro" id="IPR019605">
    <property type="entry name" value="Misato_II_tubulin-like"/>
</dbReference>
<name>A0AAD5BJP3_9ASCO</name>
<evidence type="ECO:0000256" key="6">
    <source>
        <dbReference type="ARBA" id="ARBA00023128"/>
    </source>
</evidence>
<dbReference type="GO" id="GO:0005739">
    <property type="term" value="C:mitochondrion"/>
    <property type="evidence" value="ECO:0007669"/>
    <property type="project" value="UniProtKB-SubCell"/>
</dbReference>
<dbReference type="SUPFAM" id="SSF52490">
    <property type="entry name" value="Tubulin nucleotide-binding domain-like"/>
    <property type="match status" value="1"/>
</dbReference>
<evidence type="ECO:0000313" key="9">
    <source>
        <dbReference type="EMBL" id="KAI5968903.1"/>
    </source>
</evidence>
<dbReference type="InterPro" id="IPR036525">
    <property type="entry name" value="Tubulin/FtsZ_GTPase_sf"/>
</dbReference>
<evidence type="ECO:0000256" key="4">
    <source>
        <dbReference type="ARBA" id="ARBA00014097"/>
    </source>
</evidence>
<evidence type="ECO:0000259" key="7">
    <source>
        <dbReference type="Pfam" id="PF10644"/>
    </source>
</evidence>
<dbReference type="RefSeq" id="XP_051611437.1">
    <property type="nucleotide sequence ID" value="XM_051751043.1"/>
</dbReference>
<feature type="domain" description="DML1/Misato tubulin" evidence="8">
    <location>
        <begin position="121"/>
        <end position="305"/>
    </location>
</feature>
<dbReference type="GeneID" id="76148078"/>
<comment type="similarity">
    <text evidence="3">Belongs to the misato family.</text>
</comment>
<dbReference type="InterPro" id="IPR029209">
    <property type="entry name" value="DML1/Misato_tubulin"/>
</dbReference>
<comment type="caution">
    <text evidence="9">The sequence shown here is derived from an EMBL/GenBank/DDBJ whole genome shotgun (WGS) entry which is preliminary data.</text>
</comment>
<reference evidence="9 10" key="1">
    <citation type="journal article" date="2022" name="DNA Res.">
        <title>Genome analysis of five recently described species of the CUG-Ser clade uncovers Candida theae as a new hybrid lineage with pathogenic potential in the Candida parapsilosis species complex.</title>
        <authorList>
            <person name="Mixao V."/>
            <person name="Del Olmo V."/>
            <person name="Hegedusova E."/>
            <person name="Saus E."/>
            <person name="Pryszcz L."/>
            <person name="Cillingova A."/>
            <person name="Nosek J."/>
            <person name="Gabaldon T."/>
        </authorList>
    </citation>
    <scope>NUCLEOTIDE SEQUENCE [LARGE SCALE GENOMIC DNA]</scope>
    <source>
        <strain evidence="9 10">CBS 12239</strain>
    </source>
</reference>
<evidence type="ECO:0000256" key="3">
    <source>
        <dbReference type="ARBA" id="ARBA00008507"/>
    </source>
</evidence>
<dbReference type="Pfam" id="PF14881">
    <property type="entry name" value="Tubulin_3"/>
    <property type="match status" value="1"/>
</dbReference>
<evidence type="ECO:0000259" key="8">
    <source>
        <dbReference type="Pfam" id="PF14881"/>
    </source>
</evidence>
<comment type="subcellular location">
    <subcellularLocation>
        <location evidence="2">Mitochondrion</location>
    </subcellularLocation>
</comment>
<dbReference type="InterPro" id="IPR049942">
    <property type="entry name" value="DML1/Misato"/>
</dbReference>
<dbReference type="Pfam" id="PF10644">
    <property type="entry name" value="Misat_Tub_SegII"/>
    <property type="match status" value="1"/>
</dbReference>
<comment type="function">
    <text evidence="1">Involved in the partitioning of the mitochondrial organelle and mitochondrial DNA (mtDNA) inheritance.</text>
</comment>
<proteinExistence type="inferred from homology"/>
<keyword evidence="10" id="KW-1185">Reference proteome</keyword>
<gene>
    <name evidence="9" type="ORF">KGF57_000018</name>
</gene>
<evidence type="ECO:0000313" key="10">
    <source>
        <dbReference type="Proteomes" id="UP001204833"/>
    </source>
</evidence>
<feature type="domain" description="Misato Segment II tubulin-like" evidence="7">
    <location>
        <begin position="2"/>
        <end position="113"/>
    </location>
</feature>
<evidence type="ECO:0000256" key="5">
    <source>
        <dbReference type="ARBA" id="ARBA00022030"/>
    </source>
</evidence>